<dbReference type="SUPFAM" id="SSF46689">
    <property type="entry name" value="Homeodomain-like"/>
    <property type="match status" value="1"/>
</dbReference>
<evidence type="ECO:0000259" key="5">
    <source>
        <dbReference type="PROSITE" id="PS01124"/>
    </source>
</evidence>
<dbReference type="PANTHER" id="PTHR46796">
    <property type="entry name" value="HTH-TYPE TRANSCRIPTIONAL ACTIVATOR RHAS-RELATED"/>
    <property type="match status" value="1"/>
</dbReference>
<dbReference type="PROSITE" id="PS00041">
    <property type="entry name" value="HTH_ARAC_FAMILY_1"/>
    <property type="match status" value="1"/>
</dbReference>
<dbReference type="InterPro" id="IPR020449">
    <property type="entry name" value="Tscrpt_reg_AraC-type_HTH"/>
</dbReference>
<evidence type="ECO:0000256" key="1">
    <source>
        <dbReference type="ARBA" id="ARBA00023015"/>
    </source>
</evidence>
<dbReference type="GO" id="GO:0043565">
    <property type="term" value="F:sequence-specific DNA binding"/>
    <property type="evidence" value="ECO:0007669"/>
    <property type="project" value="InterPro"/>
</dbReference>
<keyword evidence="7" id="KW-1185">Reference proteome</keyword>
<dbReference type="SMART" id="SM00342">
    <property type="entry name" value="HTH_ARAC"/>
    <property type="match status" value="1"/>
</dbReference>
<evidence type="ECO:0000256" key="3">
    <source>
        <dbReference type="ARBA" id="ARBA00023163"/>
    </source>
</evidence>
<reference evidence="6 7" key="1">
    <citation type="submission" date="2016-10" db="EMBL/GenBank/DDBJ databases">
        <authorList>
            <person name="de Groot N.N."/>
        </authorList>
    </citation>
    <scope>NUCLEOTIDE SEQUENCE [LARGE SCALE GENOMIC DNA]</scope>
    <source>
        <strain evidence="6 7">DSM 45317</strain>
    </source>
</reference>
<keyword evidence="3" id="KW-0804">Transcription</keyword>
<evidence type="ECO:0000256" key="4">
    <source>
        <dbReference type="SAM" id="MobiDB-lite"/>
    </source>
</evidence>
<dbReference type="Proteomes" id="UP000199152">
    <property type="component" value="Unassembled WGS sequence"/>
</dbReference>
<keyword evidence="1" id="KW-0805">Transcription regulation</keyword>
<dbReference type="GO" id="GO:0003700">
    <property type="term" value="F:DNA-binding transcription factor activity"/>
    <property type="evidence" value="ECO:0007669"/>
    <property type="project" value="InterPro"/>
</dbReference>
<dbReference type="AlphaFoldDB" id="A0A1I4E4C4"/>
<dbReference type="PRINTS" id="PR00032">
    <property type="entry name" value="HTHARAC"/>
</dbReference>
<name>A0A1I4E4C4_9ACTN</name>
<dbReference type="InterPro" id="IPR018062">
    <property type="entry name" value="HTH_AraC-typ_CS"/>
</dbReference>
<dbReference type="PROSITE" id="PS01124">
    <property type="entry name" value="HTH_ARAC_FAMILY_2"/>
    <property type="match status" value="1"/>
</dbReference>
<dbReference type="Pfam" id="PF12833">
    <property type="entry name" value="HTH_18"/>
    <property type="match status" value="1"/>
</dbReference>
<dbReference type="InterPro" id="IPR050204">
    <property type="entry name" value="AraC_XylS_family_regulators"/>
</dbReference>
<gene>
    <name evidence="6" type="ORF">SAMN04488085_105196</name>
</gene>
<accession>A0A1I4E4C4</accession>
<organism evidence="6 7">
    <name type="scientific">Geodermatophilus ruber</name>
    <dbReference type="NCBI Taxonomy" id="504800"/>
    <lineage>
        <taxon>Bacteria</taxon>
        <taxon>Bacillati</taxon>
        <taxon>Actinomycetota</taxon>
        <taxon>Actinomycetes</taxon>
        <taxon>Geodermatophilales</taxon>
        <taxon>Geodermatophilaceae</taxon>
        <taxon>Geodermatophilus</taxon>
    </lineage>
</organism>
<evidence type="ECO:0000313" key="6">
    <source>
        <dbReference type="EMBL" id="SFL00009.1"/>
    </source>
</evidence>
<dbReference type="EMBL" id="FOSW01000005">
    <property type="protein sequence ID" value="SFL00009.1"/>
    <property type="molecule type" value="Genomic_DNA"/>
</dbReference>
<dbReference type="STRING" id="504800.SAMN04488085_105196"/>
<evidence type="ECO:0000256" key="2">
    <source>
        <dbReference type="ARBA" id="ARBA00023125"/>
    </source>
</evidence>
<dbReference type="Pfam" id="PF14525">
    <property type="entry name" value="AraC_binding_2"/>
    <property type="match status" value="1"/>
</dbReference>
<feature type="domain" description="HTH araC/xylS-type" evidence="5">
    <location>
        <begin position="216"/>
        <end position="317"/>
    </location>
</feature>
<dbReference type="InParanoid" id="A0A1I4E4C4"/>
<sequence>MILQRSTAEVSGPRRFDFWREAISDAFVDLEPRRGDPGAAEFFTGELTGGQIGAVRMCTVAASSHEVVRTPSLIRRTGDDFLFLSLLLDGDMVYAQDDRVAELVRPGQFVFYDSAKPYKAAFRDSARQLVVRFPRHELTARVRGIDTVTARTIRADSGVGALASGLLQSLGRCVEDVDPQVAEPLLGNVFSVVAAALAANAGVGLEPADHRAVHLQRARGYIREHATDAELTPAGIARAIGVSERYLYTLFRTEGTSPARAIMDERLARAHAALQRPHAVHRTMESLALSLGFKHAAHFTRAFKDRYGLPPSRHRDQALAAAHDRRRR</sequence>
<dbReference type="PANTHER" id="PTHR46796:SF6">
    <property type="entry name" value="ARAC SUBFAMILY"/>
    <property type="match status" value="1"/>
</dbReference>
<feature type="region of interest" description="Disordered" evidence="4">
    <location>
        <begin position="307"/>
        <end position="328"/>
    </location>
</feature>
<dbReference type="InterPro" id="IPR009057">
    <property type="entry name" value="Homeodomain-like_sf"/>
</dbReference>
<dbReference type="RefSeq" id="WP_177212743.1">
    <property type="nucleotide sequence ID" value="NZ_FOSW01000005.1"/>
</dbReference>
<dbReference type="InterPro" id="IPR018060">
    <property type="entry name" value="HTH_AraC"/>
</dbReference>
<dbReference type="InterPro" id="IPR035418">
    <property type="entry name" value="AraC-bd_2"/>
</dbReference>
<feature type="compositionally biased region" description="Basic and acidic residues" evidence="4">
    <location>
        <begin position="307"/>
        <end position="317"/>
    </location>
</feature>
<dbReference type="Gene3D" id="1.10.10.60">
    <property type="entry name" value="Homeodomain-like"/>
    <property type="match status" value="1"/>
</dbReference>
<protein>
    <submittedName>
        <fullName evidence="6">Transcriptional regulator, AraC family</fullName>
    </submittedName>
</protein>
<keyword evidence="2" id="KW-0238">DNA-binding</keyword>
<proteinExistence type="predicted"/>
<evidence type="ECO:0000313" key="7">
    <source>
        <dbReference type="Proteomes" id="UP000199152"/>
    </source>
</evidence>